<accession>A0ABQ9VCT8</accession>
<sequence>MTGVSANSEGKDGIRVIWQPPKKAPSAVQEYVVEWRELHPKGDTQVPLNWLRSPPYNVSALISGT</sequence>
<dbReference type="EMBL" id="JASSZA010000007">
    <property type="protein sequence ID" value="KAK2107189.1"/>
    <property type="molecule type" value="Genomic_DNA"/>
</dbReference>
<protein>
    <recommendedName>
        <fullName evidence="1">Fibronectin type-III domain-containing protein</fullName>
    </recommendedName>
</protein>
<proteinExistence type="predicted"/>
<name>A0ABQ9VCT8_SAGOE</name>
<dbReference type="InterPro" id="IPR013783">
    <property type="entry name" value="Ig-like_fold"/>
</dbReference>
<gene>
    <name evidence="2" type="ORF">P7K49_016703</name>
</gene>
<dbReference type="CDD" id="cd00063">
    <property type="entry name" value="FN3"/>
    <property type="match status" value="1"/>
</dbReference>
<feature type="domain" description="Fibronectin type-III" evidence="1">
    <location>
        <begin position="1"/>
        <end position="65"/>
    </location>
</feature>
<evidence type="ECO:0000313" key="3">
    <source>
        <dbReference type="Proteomes" id="UP001266305"/>
    </source>
</evidence>
<dbReference type="InterPro" id="IPR003961">
    <property type="entry name" value="FN3_dom"/>
</dbReference>
<dbReference type="InterPro" id="IPR036116">
    <property type="entry name" value="FN3_sf"/>
</dbReference>
<dbReference type="SUPFAM" id="SSF49265">
    <property type="entry name" value="Fibronectin type III"/>
    <property type="match status" value="1"/>
</dbReference>
<dbReference type="Proteomes" id="UP001266305">
    <property type="component" value="Unassembled WGS sequence"/>
</dbReference>
<evidence type="ECO:0000259" key="1">
    <source>
        <dbReference type="PROSITE" id="PS50853"/>
    </source>
</evidence>
<evidence type="ECO:0000313" key="2">
    <source>
        <dbReference type="EMBL" id="KAK2107189.1"/>
    </source>
</evidence>
<comment type="caution">
    <text evidence="2">The sequence shown here is derived from an EMBL/GenBank/DDBJ whole genome shotgun (WGS) entry which is preliminary data.</text>
</comment>
<organism evidence="2 3">
    <name type="scientific">Saguinus oedipus</name>
    <name type="common">Cotton-top tamarin</name>
    <name type="synonym">Oedipomidas oedipus</name>
    <dbReference type="NCBI Taxonomy" id="9490"/>
    <lineage>
        <taxon>Eukaryota</taxon>
        <taxon>Metazoa</taxon>
        <taxon>Chordata</taxon>
        <taxon>Craniata</taxon>
        <taxon>Vertebrata</taxon>
        <taxon>Euteleostomi</taxon>
        <taxon>Mammalia</taxon>
        <taxon>Eutheria</taxon>
        <taxon>Euarchontoglires</taxon>
        <taxon>Primates</taxon>
        <taxon>Haplorrhini</taxon>
        <taxon>Platyrrhini</taxon>
        <taxon>Cebidae</taxon>
        <taxon>Callitrichinae</taxon>
        <taxon>Saguinus</taxon>
    </lineage>
</organism>
<keyword evidence="3" id="KW-1185">Reference proteome</keyword>
<dbReference type="PROSITE" id="PS50853">
    <property type="entry name" value="FN3"/>
    <property type="match status" value="1"/>
</dbReference>
<dbReference type="Gene3D" id="2.60.40.10">
    <property type="entry name" value="Immunoglobulins"/>
    <property type="match status" value="1"/>
</dbReference>
<reference evidence="2 3" key="1">
    <citation type="submission" date="2023-05" db="EMBL/GenBank/DDBJ databases">
        <title>B98-5 Cell Line De Novo Hybrid Assembly: An Optical Mapping Approach.</title>
        <authorList>
            <person name="Kananen K."/>
            <person name="Auerbach J.A."/>
            <person name="Kautto E."/>
            <person name="Blachly J.S."/>
        </authorList>
    </citation>
    <scope>NUCLEOTIDE SEQUENCE [LARGE SCALE GENOMIC DNA]</scope>
    <source>
        <strain evidence="2">B95-8</strain>
        <tissue evidence="2">Cell line</tissue>
    </source>
</reference>